<gene>
    <name evidence="3" type="ORF">FIBRA_06862</name>
</gene>
<dbReference type="Pfam" id="PF01636">
    <property type="entry name" value="APH"/>
    <property type="match status" value="1"/>
</dbReference>
<evidence type="ECO:0000256" key="1">
    <source>
        <dbReference type="SAM" id="MobiDB-lite"/>
    </source>
</evidence>
<dbReference type="SUPFAM" id="SSF56112">
    <property type="entry name" value="Protein kinase-like (PK-like)"/>
    <property type="match status" value="1"/>
</dbReference>
<dbReference type="InterPro" id="IPR002575">
    <property type="entry name" value="Aminoglycoside_PTrfase"/>
</dbReference>
<dbReference type="PANTHER" id="PTHR21310">
    <property type="entry name" value="AMINOGLYCOSIDE PHOSPHOTRANSFERASE-RELATED-RELATED"/>
    <property type="match status" value="1"/>
</dbReference>
<organism evidence="3 4">
    <name type="scientific">Fibroporia radiculosa</name>
    <dbReference type="NCBI Taxonomy" id="599839"/>
    <lineage>
        <taxon>Eukaryota</taxon>
        <taxon>Fungi</taxon>
        <taxon>Dikarya</taxon>
        <taxon>Basidiomycota</taxon>
        <taxon>Agaricomycotina</taxon>
        <taxon>Agaricomycetes</taxon>
        <taxon>Polyporales</taxon>
        <taxon>Fibroporiaceae</taxon>
        <taxon>Fibroporia</taxon>
    </lineage>
</organism>
<dbReference type="InterPro" id="IPR051678">
    <property type="entry name" value="AGP_Transferase"/>
</dbReference>
<reference evidence="3 4" key="1">
    <citation type="journal article" date="2012" name="Appl. Environ. Microbiol.">
        <title>Short-read sequencing for genomic analysis of the brown rot fungus Fibroporia radiculosa.</title>
        <authorList>
            <person name="Tang J.D."/>
            <person name="Perkins A.D."/>
            <person name="Sonstegard T.S."/>
            <person name="Schroeder S.G."/>
            <person name="Burgess S.C."/>
            <person name="Diehl S.V."/>
        </authorList>
    </citation>
    <scope>NUCLEOTIDE SEQUENCE [LARGE SCALE GENOMIC DNA]</scope>
    <source>
        <strain evidence="3 4">TFFH 294</strain>
    </source>
</reference>
<evidence type="ECO:0000259" key="2">
    <source>
        <dbReference type="Pfam" id="PF01636"/>
    </source>
</evidence>
<dbReference type="Proteomes" id="UP000006352">
    <property type="component" value="Unassembled WGS sequence"/>
</dbReference>
<dbReference type="InParanoid" id="J4IBH6"/>
<feature type="compositionally biased region" description="Basic and acidic residues" evidence="1">
    <location>
        <begin position="708"/>
        <end position="717"/>
    </location>
</feature>
<evidence type="ECO:0000313" key="4">
    <source>
        <dbReference type="Proteomes" id="UP000006352"/>
    </source>
</evidence>
<accession>J4IBH6</accession>
<dbReference type="HOGENOM" id="CLU_249037_0_0_1"/>
<feature type="domain" description="Aminoglycoside phosphotransferase" evidence="2">
    <location>
        <begin position="1173"/>
        <end position="1373"/>
    </location>
</feature>
<dbReference type="EMBL" id="HE797163">
    <property type="protein sequence ID" value="CCM04676.1"/>
    <property type="molecule type" value="Genomic_DNA"/>
</dbReference>
<dbReference type="InterPro" id="IPR011009">
    <property type="entry name" value="Kinase-like_dom_sf"/>
</dbReference>
<dbReference type="RefSeq" id="XP_012183959.1">
    <property type="nucleotide sequence ID" value="XM_012328569.1"/>
</dbReference>
<name>J4IBH6_9APHY</name>
<protein>
    <recommendedName>
        <fullName evidence="2">Aminoglycoside phosphotransferase domain-containing protein</fullName>
    </recommendedName>
</protein>
<keyword evidence="4" id="KW-1185">Reference proteome</keyword>
<feature type="compositionally biased region" description="Basic and acidic residues" evidence="1">
    <location>
        <begin position="684"/>
        <end position="697"/>
    </location>
</feature>
<evidence type="ECO:0000313" key="3">
    <source>
        <dbReference type="EMBL" id="CCM04676.1"/>
    </source>
</evidence>
<proteinExistence type="predicted"/>
<sequence length="1493" mass="169552">MSQSPLTAQRPDPIYVSTRSGKIVTPVRVPETSTAYKVEQAMEAVDRILQSAVTNENPSPDTVVDGGKAISVVGLVPDKVSDVAEAVVSNGVPHFIHQVFEHMPHFLEALEEVAKIHPVTHAVAMTFKTICTLVHRHRSNEEKVVAVLVEMRDMLSVLLHLKIVPAGSTDSKGVGIEERMKILMEEIAVEMKKCANVCDAYCKAKIVAKVLKGLMWEKMFIDFTHGFSKRRTSLQLVLSAFTSLKVDQIDQKLDELSLELRRRNDEIIWFIQSHVPAEHREISAHIERKGGVEAVLRDDNAIRDLIALDQKRSDSRHPDKQVAGRVRDSERDARVQIQDIDGFIEQNLVFFYRKFEIQWQQLAEEMASVVHQEADRIITNVAAGPHDKIVDPDLRKIWKEMGWRGNVKARHLVLAIRDYYHDQVEERKRHERTDGHASSLHHDDWVLHWITMKRLQSITEAFNQDASGYATIAEVNAFSSSRPKDWSLAHWLAYWAVGWQNVATVYREKIHELFSKMFSLEASVHNANRRIVDQYLEYPFILTEKVRARFKEYVASEETRIKRDLESVKYHVDDLTTLNLVTGPGRIEKNLFPLLYLMIKRDFEVMRLCKTKVIDECELWNSIRSIWLVVGVVDSRHKELEDTFRHQNMDPTQQFRITYAGLFDHYHDPSVLFNRKALRDMSSSHHHHSYDDTKEAQDVDPGSVLNHSHKDADGHDLNQDLDRAAYEEAHEPLIIGEIGQGIDPVQAIAGTWHALLYGAQGQLISPMFSLHVQSEERSYMASGSIPGSSMFPNFTLTGECEKGADGDLSFAFVMKCSAPFESKCFRGHLSENGMTLSGDWEGQDDVSGLFVFSRLPAQTLSHRPSPMELKLNKSRALWKYAISATLDGVAHRRYSWSVFFRRRDIRIRYLDLLFRTYYGRPLDQDEQQELANCRQSLSPADARFYFSLCRLKLRTVCVHGVTCDSCGGVISGGRIVCIDCDLHSKAFSTIDLCEDPRCATAQINQNRRNDLPSPHLPSHNVFKTRRMLYLRNFGKVEVQVQDALRRAQADLEDAEERRCELLHSGTIQAHWDLVQNGPTDEDGWLDASERARNQEITALLARIDVAALVARASKLRGVPCQVQPLSYDPVLSQSVMGGMNYHVDILFDDKVVWICRIRRHNASSPPVKLQNHNLLSEAATLQFLASTTIPVPKVFDVAIDSPQNPVGVGYIMMEKLAGKPLEWYKLEGAGKQKILQQLAQIFIELEKHSLPSIGCLRPEDSSRRVGPLIAQAAADVADDGQLRLLGPFSSSLQYRMSSAHQQLQLIRNKEAYVKHPIDAYLVHRYLLDLMPSFVTDERGARSSFYLKHTDDKGDHIFVDDDLNIVGIIDWEGALTTSKQEAFSAPLFLLDVGAYYDGKNDLSDDEQLFASILETAGRPDMAALVRNGRIQHRLEFCLGGEIEDTESFPNMLAGLRAACGASEHENPKEDWKIWRDGAMRRYGGDEWLQRTLRA</sequence>
<dbReference type="GeneID" id="24099587"/>
<dbReference type="PANTHER" id="PTHR21310:SF15">
    <property type="entry name" value="AMINOGLYCOSIDE PHOSPHOTRANSFERASE DOMAIN-CONTAINING PROTEIN"/>
    <property type="match status" value="1"/>
</dbReference>
<feature type="region of interest" description="Disordered" evidence="1">
    <location>
        <begin position="684"/>
        <end position="717"/>
    </location>
</feature>
<dbReference type="OrthoDB" id="2122982at2759"/>
<dbReference type="STRING" id="599839.J4IBH6"/>